<name>A0A0N5AW50_9BILA</name>
<proteinExistence type="predicted"/>
<dbReference type="AlphaFoldDB" id="A0A0N5AW50"/>
<dbReference type="WBParaSite" id="SMUV_0000913601-mRNA-1">
    <property type="protein sequence ID" value="SMUV_0000913601-mRNA-1"/>
    <property type="gene ID" value="SMUV_0000913601"/>
</dbReference>
<dbReference type="Proteomes" id="UP000046393">
    <property type="component" value="Unplaced"/>
</dbReference>
<evidence type="ECO:0000313" key="2">
    <source>
        <dbReference type="WBParaSite" id="SMUV_0000913601-mRNA-1"/>
    </source>
</evidence>
<sequence>MSEGLEGMLAIMEQAEDAVIQLEYSISVAKEVVKGQSSIAPNSKIMTPGRPIEPNIPSIPLPSFSGDILLARVLGKVLSNYSLIKYGSRRQAGVLARNAKRRSL</sequence>
<accession>A0A0N5AW50</accession>
<protein>
    <submittedName>
        <fullName evidence="2">Reverse transcriptase domain-containing protein</fullName>
    </submittedName>
</protein>
<organism evidence="1 2">
    <name type="scientific">Syphacia muris</name>
    <dbReference type="NCBI Taxonomy" id="451379"/>
    <lineage>
        <taxon>Eukaryota</taxon>
        <taxon>Metazoa</taxon>
        <taxon>Ecdysozoa</taxon>
        <taxon>Nematoda</taxon>
        <taxon>Chromadorea</taxon>
        <taxon>Rhabditida</taxon>
        <taxon>Spirurina</taxon>
        <taxon>Oxyuridomorpha</taxon>
        <taxon>Oxyuroidea</taxon>
        <taxon>Oxyuridae</taxon>
        <taxon>Syphacia</taxon>
    </lineage>
</organism>
<evidence type="ECO:0000313" key="1">
    <source>
        <dbReference type="Proteomes" id="UP000046393"/>
    </source>
</evidence>
<reference evidence="2" key="1">
    <citation type="submission" date="2017-02" db="UniProtKB">
        <authorList>
            <consortium name="WormBaseParasite"/>
        </authorList>
    </citation>
    <scope>IDENTIFICATION</scope>
</reference>
<keyword evidence="1" id="KW-1185">Reference proteome</keyword>